<accession>A0A1Y2BPL4</accession>
<protein>
    <recommendedName>
        <fullName evidence="3">Mediator complex subunit 1</fullName>
    </recommendedName>
</protein>
<dbReference type="Proteomes" id="UP000193642">
    <property type="component" value="Unassembled WGS sequence"/>
</dbReference>
<reference evidence="1 2" key="1">
    <citation type="submission" date="2016-07" db="EMBL/GenBank/DDBJ databases">
        <title>Pervasive Adenine N6-methylation of Active Genes in Fungi.</title>
        <authorList>
            <consortium name="DOE Joint Genome Institute"/>
            <person name="Mondo S.J."/>
            <person name="Dannebaum R.O."/>
            <person name="Kuo R.C."/>
            <person name="Labutti K."/>
            <person name="Haridas S."/>
            <person name="Kuo A."/>
            <person name="Salamov A."/>
            <person name="Ahrendt S.R."/>
            <person name="Lipzen A."/>
            <person name="Sullivan W."/>
            <person name="Andreopoulos W.B."/>
            <person name="Clum A."/>
            <person name="Lindquist E."/>
            <person name="Daum C."/>
            <person name="Ramamoorthy G.K."/>
            <person name="Gryganskyi A."/>
            <person name="Culley D."/>
            <person name="Magnuson J.K."/>
            <person name="James T.Y."/>
            <person name="O'Malley M.A."/>
            <person name="Stajich J.E."/>
            <person name="Spatafora J.W."/>
            <person name="Visel A."/>
            <person name="Grigoriev I.V."/>
        </authorList>
    </citation>
    <scope>NUCLEOTIDE SEQUENCE [LARGE SCALE GENOMIC DNA]</scope>
    <source>
        <strain evidence="1 2">JEL800</strain>
    </source>
</reference>
<name>A0A1Y2BPL4_9FUNG</name>
<keyword evidence="2" id="KW-1185">Reference proteome</keyword>
<dbReference type="EMBL" id="MCGO01000054">
    <property type="protein sequence ID" value="ORY36680.1"/>
    <property type="molecule type" value="Genomic_DNA"/>
</dbReference>
<evidence type="ECO:0008006" key="3">
    <source>
        <dbReference type="Google" id="ProtNLM"/>
    </source>
</evidence>
<gene>
    <name evidence="1" type="ORF">BCR33DRAFT_721891</name>
</gene>
<feature type="non-terminal residue" evidence="1">
    <location>
        <position position="1"/>
    </location>
</feature>
<dbReference type="AlphaFoldDB" id="A0A1Y2BPL4"/>
<sequence length="99" mass="10895">MFALAALQVLQQHTPSVDTAVRMFAVQIQKYCIEKLPGLSIFFSSPTEFTLCGTAFVVDIHLAPSTGSLQSLKFSYALPDGTTVDDLRLSQFLLNQLQL</sequence>
<organism evidence="1 2">
    <name type="scientific">Rhizoclosmatium globosum</name>
    <dbReference type="NCBI Taxonomy" id="329046"/>
    <lineage>
        <taxon>Eukaryota</taxon>
        <taxon>Fungi</taxon>
        <taxon>Fungi incertae sedis</taxon>
        <taxon>Chytridiomycota</taxon>
        <taxon>Chytridiomycota incertae sedis</taxon>
        <taxon>Chytridiomycetes</taxon>
        <taxon>Chytridiales</taxon>
        <taxon>Chytriomycetaceae</taxon>
        <taxon>Rhizoclosmatium</taxon>
    </lineage>
</organism>
<comment type="caution">
    <text evidence="1">The sequence shown here is derived from an EMBL/GenBank/DDBJ whole genome shotgun (WGS) entry which is preliminary data.</text>
</comment>
<proteinExistence type="predicted"/>
<dbReference type="OrthoDB" id="2119368at2759"/>
<evidence type="ECO:0000313" key="2">
    <source>
        <dbReference type="Proteomes" id="UP000193642"/>
    </source>
</evidence>
<evidence type="ECO:0000313" key="1">
    <source>
        <dbReference type="EMBL" id="ORY36680.1"/>
    </source>
</evidence>